<evidence type="ECO:0000313" key="1">
    <source>
        <dbReference type="EMBL" id="MDQ0286354.1"/>
    </source>
</evidence>
<keyword evidence="2" id="KW-1185">Reference proteome</keyword>
<gene>
    <name evidence="1" type="ORF">J2Z49_001468</name>
</gene>
<dbReference type="EMBL" id="JAUSUX010000009">
    <property type="protein sequence ID" value="MDQ0286354.1"/>
    <property type="molecule type" value="Genomic_DNA"/>
</dbReference>
<dbReference type="InterPro" id="IPR025619">
    <property type="entry name" value="YlzJ"/>
</dbReference>
<organism evidence="1 2">
    <name type="scientific">Desulfofundulus luciae</name>
    <dbReference type="NCBI Taxonomy" id="74702"/>
    <lineage>
        <taxon>Bacteria</taxon>
        <taxon>Bacillati</taxon>
        <taxon>Bacillota</taxon>
        <taxon>Clostridia</taxon>
        <taxon>Eubacteriales</taxon>
        <taxon>Peptococcaceae</taxon>
        <taxon>Desulfofundulus</taxon>
    </lineage>
</organism>
<protein>
    <recommendedName>
        <fullName evidence="3">YlzJ-like protein</fullName>
    </recommendedName>
</protein>
<proteinExistence type="predicted"/>
<accession>A0ABU0B0V4</accession>
<comment type="caution">
    <text evidence="1">The sequence shown here is derived from an EMBL/GenBank/DDBJ whole genome shotgun (WGS) entry which is preliminary data.</text>
</comment>
<name>A0ABU0B0V4_9FIRM</name>
<dbReference type="Proteomes" id="UP001225644">
    <property type="component" value="Unassembled WGS sequence"/>
</dbReference>
<evidence type="ECO:0000313" key="2">
    <source>
        <dbReference type="Proteomes" id="UP001225644"/>
    </source>
</evidence>
<evidence type="ECO:0008006" key="3">
    <source>
        <dbReference type="Google" id="ProtNLM"/>
    </source>
</evidence>
<sequence length="90" mass="9966">MEIAEWGAGPVILYTPMQLELVFEGLEEIQPAPTREVNIDGVPVLIQDTGPGEGRVVRLLSTDPLDYLRSDLYPGAVVKLFRCTQTGWHS</sequence>
<reference evidence="1 2" key="1">
    <citation type="submission" date="2023-07" db="EMBL/GenBank/DDBJ databases">
        <title>Genomic Encyclopedia of Type Strains, Phase IV (KMG-IV): sequencing the most valuable type-strain genomes for metagenomic binning, comparative biology and taxonomic classification.</title>
        <authorList>
            <person name="Goeker M."/>
        </authorList>
    </citation>
    <scope>NUCLEOTIDE SEQUENCE [LARGE SCALE GENOMIC DNA]</scope>
    <source>
        <strain evidence="1 2">DSM 12396</strain>
    </source>
</reference>
<dbReference type="Pfam" id="PF14035">
    <property type="entry name" value="YlzJ"/>
    <property type="match status" value="1"/>
</dbReference>